<comment type="caution">
    <text evidence="1">The sequence shown here is derived from an EMBL/GenBank/DDBJ whole genome shotgun (WGS) entry which is preliminary data.</text>
</comment>
<dbReference type="AlphaFoldDB" id="A0A1X1DCN7"/>
<sequence length="79" mass="8540">MSGMVQTGVGALGWKSTLVKSMAGNTLTGNIWRVRMSVIPNFANDLSPIIEYIDGGGSAEQRYIHGGLPVMLCRHQSYV</sequence>
<evidence type="ECO:0000313" key="2">
    <source>
        <dbReference type="Proteomes" id="UP000193104"/>
    </source>
</evidence>
<protein>
    <submittedName>
        <fullName evidence="1">Uncharacterized protein</fullName>
    </submittedName>
</protein>
<accession>A0A1X1DCN7</accession>
<evidence type="ECO:0000313" key="1">
    <source>
        <dbReference type="EMBL" id="ORM74387.1"/>
    </source>
</evidence>
<keyword evidence="2" id="KW-1185">Reference proteome</keyword>
<reference evidence="1 2" key="1">
    <citation type="journal article" date="2017" name="Antonie Van Leeuwenhoek">
        <title>Phylogenomic resolution of the bacterial genus Pantoea and its relationship with Erwinia and Tatumella.</title>
        <authorList>
            <person name="Palmer M."/>
            <person name="Steenkamp E.T."/>
            <person name="Coetzee M.P."/>
            <person name="Chan W.Y."/>
            <person name="van Zyl E."/>
            <person name="De Maayer P."/>
            <person name="Coutinho T.A."/>
            <person name="Blom J."/>
            <person name="Smits T.H."/>
            <person name="Duffy B."/>
            <person name="Venter S.N."/>
        </authorList>
    </citation>
    <scope>NUCLEOTIDE SEQUENCE [LARGE SCALE GENOMIC DNA]</scope>
    <source>
        <strain evidence="1 2">LMG 26277</strain>
    </source>
</reference>
<dbReference type="Proteomes" id="UP000193104">
    <property type="component" value="Unassembled WGS sequence"/>
</dbReference>
<organism evidence="1 2">
    <name type="scientific">Pantoea wallisii</name>
    <dbReference type="NCBI Taxonomy" id="1076551"/>
    <lineage>
        <taxon>Bacteria</taxon>
        <taxon>Pseudomonadati</taxon>
        <taxon>Pseudomonadota</taxon>
        <taxon>Gammaproteobacteria</taxon>
        <taxon>Enterobacterales</taxon>
        <taxon>Erwiniaceae</taxon>
        <taxon>Pantoea</taxon>
    </lineage>
</organism>
<proteinExistence type="predicted"/>
<gene>
    <name evidence="1" type="ORF">HA48_04795</name>
</gene>
<dbReference type="EMBL" id="MLFS01000008">
    <property type="protein sequence ID" value="ORM74387.1"/>
    <property type="molecule type" value="Genomic_DNA"/>
</dbReference>
<name>A0A1X1DCN7_9GAMM</name>